<dbReference type="PROSITE" id="PS51459">
    <property type="entry name" value="FIDO"/>
    <property type="match status" value="1"/>
</dbReference>
<dbReference type="PANTHER" id="PTHR39426:SF1">
    <property type="entry name" value="HOMOLOGY TO DEATH-ON-CURING PROTEIN OF PHAGE P1"/>
    <property type="match status" value="1"/>
</dbReference>
<dbReference type="SUPFAM" id="SSF140931">
    <property type="entry name" value="Fic-like"/>
    <property type="match status" value="1"/>
</dbReference>
<keyword evidence="3" id="KW-1185">Reference proteome</keyword>
<organism evidence="2 3">
    <name type="scientific">SAR92 clade bacterium H455</name>
    <dbReference type="NCBI Taxonomy" id="2974818"/>
    <lineage>
        <taxon>Bacteria</taxon>
        <taxon>Pseudomonadati</taxon>
        <taxon>Pseudomonadota</taxon>
        <taxon>Gammaproteobacteria</taxon>
        <taxon>Cellvibrionales</taxon>
        <taxon>Porticoccaceae</taxon>
        <taxon>SAR92 clade</taxon>
    </lineage>
</organism>
<accession>A0ABY5TQM4</accession>
<evidence type="ECO:0000259" key="1">
    <source>
        <dbReference type="PROSITE" id="PS51459"/>
    </source>
</evidence>
<reference evidence="2" key="1">
    <citation type="submission" date="2022-08" db="EMBL/GenBank/DDBJ databases">
        <title>Catabolic pathway analysis in culturable SAR92 clade bacteria reveals their overlooked roles in DMSP degradation in coastal seas.</title>
        <authorList>
            <person name="He X."/>
            <person name="Zhang X."/>
            <person name="Zhang Y."/>
        </authorList>
    </citation>
    <scope>NUCLEOTIDE SEQUENCE</scope>
    <source>
        <strain evidence="2">H455</strain>
    </source>
</reference>
<dbReference type="PIRSF" id="PIRSF018297">
    <property type="entry name" value="Doc"/>
    <property type="match status" value="1"/>
</dbReference>
<evidence type="ECO:0000313" key="2">
    <source>
        <dbReference type="EMBL" id="UVW36132.1"/>
    </source>
</evidence>
<dbReference type="InterPro" id="IPR036597">
    <property type="entry name" value="Fido-like_dom_sf"/>
</dbReference>
<dbReference type="InterPro" id="IPR006440">
    <property type="entry name" value="Doc"/>
</dbReference>
<dbReference type="Proteomes" id="UP001059934">
    <property type="component" value="Chromosome"/>
</dbReference>
<protein>
    <submittedName>
        <fullName evidence="2">Type II toxin-antitoxin system death-on-curing family toxin</fullName>
    </submittedName>
</protein>
<dbReference type="InterPro" id="IPR053737">
    <property type="entry name" value="Type_II_TA_Toxin"/>
</dbReference>
<dbReference type="Gene3D" id="1.20.120.1870">
    <property type="entry name" value="Fic/DOC protein, Fido domain"/>
    <property type="match status" value="1"/>
</dbReference>
<sequence length="125" mass="13914">MSFLLLSVDHIIAIHDEVLESSELQGLAGDKSLEGALSRVDNRLKYGLIEDIYSLAESYAVAISQAHCFNDGNKRTAFQVMDLILDLNGVNAVWDVEEVGQKIVLLSQSKLDEVDLAKWLRRVIV</sequence>
<evidence type="ECO:0000313" key="3">
    <source>
        <dbReference type="Proteomes" id="UP001059934"/>
    </source>
</evidence>
<dbReference type="NCBIfam" id="TIGR01550">
    <property type="entry name" value="DOC_P1"/>
    <property type="match status" value="1"/>
</dbReference>
<name>A0ABY5TQM4_9GAMM</name>
<gene>
    <name evidence="2" type="ORF">NYF23_05840</name>
</gene>
<dbReference type="PANTHER" id="PTHR39426">
    <property type="entry name" value="HOMOLOGY TO DEATH-ON-CURING PROTEIN OF PHAGE P1"/>
    <property type="match status" value="1"/>
</dbReference>
<feature type="domain" description="Fido" evidence="1">
    <location>
        <begin position="6"/>
        <end position="122"/>
    </location>
</feature>
<proteinExistence type="predicted"/>
<dbReference type="InterPro" id="IPR003812">
    <property type="entry name" value="Fido"/>
</dbReference>
<dbReference type="Pfam" id="PF02661">
    <property type="entry name" value="Fic"/>
    <property type="match status" value="1"/>
</dbReference>
<dbReference type="EMBL" id="CP103416">
    <property type="protein sequence ID" value="UVW36132.1"/>
    <property type="molecule type" value="Genomic_DNA"/>
</dbReference>